<comment type="pathway">
    <text evidence="8">Protein modification; protein ubiquitination.</text>
</comment>
<dbReference type="STRING" id="1266660.A0A1G4JRW0"/>
<dbReference type="InterPro" id="IPR038959">
    <property type="entry name" value="Prp19"/>
</dbReference>
<gene>
    <name evidence="11" type="ORF">LADA_0G03026G</name>
</gene>
<comment type="catalytic activity">
    <reaction evidence="8">
        <text>S-ubiquitinyl-[E2 ubiquitin-conjugating enzyme]-L-cysteine + [acceptor protein]-L-lysine = [E2 ubiquitin-conjugating enzyme]-L-cysteine + N(6)-ubiquitinyl-[acceptor protein]-L-lysine.</text>
        <dbReference type="EC" id="2.3.2.27"/>
    </reaction>
</comment>
<evidence type="ECO:0000256" key="9">
    <source>
        <dbReference type="SAM" id="Coils"/>
    </source>
</evidence>
<keyword evidence="8" id="KW-0234">DNA repair</keyword>
<keyword evidence="6 8" id="KW-0508">mRNA splicing</keyword>
<dbReference type="InterPro" id="IPR003613">
    <property type="entry name" value="Ubox_domain"/>
</dbReference>
<dbReference type="InterPro" id="IPR013083">
    <property type="entry name" value="Znf_RING/FYVE/PHD"/>
</dbReference>
<evidence type="ECO:0000256" key="8">
    <source>
        <dbReference type="RuleBase" id="RU367101"/>
    </source>
</evidence>
<keyword evidence="8" id="KW-0808">Transferase</keyword>
<dbReference type="AlphaFoldDB" id="A0A1G4JRW0"/>
<dbReference type="FunFam" id="3.30.40.10:FF:000027">
    <property type="entry name" value="Pre-mRNA-processing factor 19, putative"/>
    <property type="match status" value="1"/>
</dbReference>
<dbReference type="GO" id="GO:0070534">
    <property type="term" value="P:protein K63-linked ubiquitination"/>
    <property type="evidence" value="ECO:0007669"/>
    <property type="project" value="UniProtKB-UniRule"/>
</dbReference>
<comment type="function">
    <text evidence="8">Ubiquitin-protein ligase which is mainly involved pre-mRNA splicing and DNA repair. Required for pre-mRNA splicing as component of the spliceosome.</text>
</comment>
<organism evidence="11 12">
    <name type="scientific">Lachancea dasiensis</name>
    <dbReference type="NCBI Taxonomy" id="1072105"/>
    <lineage>
        <taxon>Eukaryota</taxon>
        <taxon>Fungi</taxon>
        <taxon>Dikarya</taxon>
        <taxon>Ascomycota</taxon>
        <taxon>Saccharomycotina</taxon>
        <taxon>Saccharomycetes</taxon>
        <taxon>Saccharomycetales</taxon>
        <taxon>Saccharomycetaceae</taxon>
        <taxon>Lachancea</taxon>
    </lineage>
</organism>
<dbReference type="InterPro" id="IPR013915">
    <property type="entry name" value="Prp19_cc"/>
</dbReference>
<comment type="subunit">
    <text evidence="8">Homotetramer.</text>
</comment>
<dbReference type="GO" id="GO:0071006">
    <property type="term" value="C:U2-type catalytic step 1 spliceosome"/>
    <property type="evidence" value="ECO:0007669"/>
    <property type="project" value="TreeGrafter"/>
</dbReference>
<dbReference type="EMBL" id="LT598457">
    <property type="protein sequence ID" value="SCU93424.1"/>
    <property type="molecule type" value="Genomic_DNA"/>
</dbReference>
<dbReference type="GO" id="GO:0000398">
    <property type="term" value="P:mRNA splicing, via spliceosome"/>
    <property type="evidence" value="ECO:0007669"/>
    <property type="project" value="InterPro"/>
</dbReference>
<keyword evidence="9" id="KW-0175">Coiled coil</keyword>
<dbReference type="GO" id="GO:0000974">
    <property type="term" value="C:Prp19 complex"/>
    <property type="evidence" value="ECO:0007669"/>
    <property type="project" value="UniProtKB-UniRule"/>
</dbReference>
<dbReference type="UniPathway" id="UPA00143"/>
<name>A0A1G4JRW0_9SACH</name>
<evidence type="ECO:0000256" key="3">
    <source>
        <dbReference type="ARBA" id="ARBA00022574"/>
    </source>
</evidence>
<dbReference type="GO" id="GO:0005737">
    <property type="term" value="C:cytoplasm"/>
    <property type="evidence" value="ECO:0007669"/>
    <property type="project" value="TreeGrafter"/>
</dbReference>
<evidence type="ECO:0000256" key="1">
    <source>
        <dbReference type="ARBA" id="ARBA00004123"/>
    </source>
</evidence>
<comment type="subcellular location">
    <subcellularLocation>
        <location evidence="1 8">Nucleus</location>
    </subcellularLocation>
</comment>
<evidence type="ECO:0000313" key="12">
    <source>
        <dbReference type="Proteomes" id="UP000190274"/>
    </source>
</evidence>
<dbReference type="SMART" id="SM00504">
    <property type="entry name" value="Ubox"/>
    <property type="match status" value="1"/>
</dbReference>
<keyword evidence="12" id="KW-1185">Reference proteome</keyword>
<comment type="similarity">
    <text evidence="2 8">Belongs to the WD repeat PRP19 family.</text>
</comment>
<protein>
    <recommendedName>
        <fullName evidence="8">Pre-mRNA-processing factor 19</fullName>
        <ecNumber evidence="8">2.3.2.27</ecNumber>
    </recommendedName>
</protein>
<dbReference type="SUPFAM" id="SSF57850">
    <property type="entry name" value="RING/U-box"/>
    <property type="match status" value="1"/>
</dbReference>
<proteinExistence type="inferred from homology"/>
<dbReference type="Proteomes" id="UP000190274">
    <property type="component" value="Chromosome G"/>
</dbReference>
<evidence type="ECO:0000256" key="2">
    <source>
        <dbReference type="ARBA" id="ARBA00006388"/>
    </source>
</evidence>
<keyword evidence="8" id="KW-0833">Ubl conjugation pathway</keyword>
<reference evidence="12" key="1">
    <citation type="submission" date="2016-03" db="EMBL/GenBank/DDBJ databases">
        <authorList>
            <person name="Devillers H."/>
        </authorList>
    </citation>
    <scope>NUCLEOTIDE SEQUENCE [LARGE SCALE GENOMIC DNA]</scope>
</reference>
<keyword evidence="5 8" id="KW-0747">Spliceosome</keyword>
<feature type="coiled-coil region" evidence="9">
    <location>
        <begin position="116"/>
        <end position="143"/>
    </location>
</feature>
<evidence type="ECO:0000256" key="5">
    <source>
        <dbReference type="ARBA" id="ARBA00022728"/>
    </source>
</evidence>
<sequence length="513" mass="57087">MFCAISGRPLKAAVFSPNSKCVFEKSLIESYIQQHGVDPITKDPLEIGQLVEIGHTPEQYAMSNAVNSSTLKSNYSIPNLLSSLQDEWDAVMLENFQLRQQLEALKVELSTSMYQREAAMNVATRATLECESLKKELSVLTQNLAPAQPEKLDISDGELSDERISEILRNRINNSGEFAKESRKNKFRPLPCSRVEGNVELITEATYNGSLDSAFINGNIANGKLVVYHDPTGACNILSVKNCDVGDLKPVLRAGDSLNFAAPLDTNRVAFGTQLGAHGIFSLTDQQEPFPSMKGSDQDAIVLVSYNEVLNADAYVVVSSSGVVSLADVVQNRVLDLKLEMFPTDFAHMHKDGLLLLKGNTSRLIVHDFTDLKRTAIEFEHDINNEGPIKSAEFASNGYWLVVQTSKKLKIFDLRKSTNTLAMEPVTFNDQRLVAWELDPSMKELFLVVEDEMQSESCSILFYELNKPAKKWDQKCVLVDSLEGVRDLSYLWDANSAIIKVLTNTQVFDLKIT</sequence>
<dbReference type="PANTHER" id="PTHR43995">
    <property type="entry name" value="PRE-MRNA-PROCESSING FACTOR 19"/>
    <property type="match status" value="1"/>
</dbReference>
<dbReference type="OrthoDB" id="687049at2759"/>
<dbReference type="InterPro" id="IPR036322">
    <property type="entry name" value="WD40_repeat_dom_sf"/>
</dbReference>
<dbReference type="Gene3D" id="3.30.40.10">
    <property type="entry name" value="Zinc/RING finger domain, C3HC4 (zinc finger)"/>
    <property type="match status" value="1"/>
</dbReference>
<evidence type="ECO:0000259" key="10">
    <source>
        <dbReference type="SMART" id="SM00504"/>
    </source>
</evidence>
<evidence type="ECO:0000256" key="7">
    <source>
        <dbReference type="ARBA" id="ARBA00023242"/>
    </source>
</evidence>
<dbReference type="PANTHER" id="PTHR43995:SF1">
    <property type="entry name" value="PRE-MRNA-PROCESSING FACTOR 19"/>
    <property type="match status" value="1"/>
</dbReference>
<dbReference type="EC" id="2.3.2.27" evidence="8"/>
<dbReference type="GO" id="GO:0061630">
    <property type="term" value="F:ubiquitin protein ligase activity"/>
    <property type="evidence" value="ECO:0007669"/>
    <property type="project" value="UniProtKB-UniRule"/>
</dbReference>
<keyword evidence="4 8" id="KW-0507">mRNA processing</keyword>
<keyword evidence="7 8" id="KW-0539">Nucleus</keyword>
<keyword evidence="8" id="KW-0227">DNA damage</keyword>
<feature type="domain" description="U-box" evidence="10">
    <location>
        <begin position="1"/>
        <end position="69"/>
    </location>
</feature>
<keyword evidence="3" id="KW-0853">WD repeat</keyword>
<evidence type="ECO:0000256" key="6">
    <source>
        <dbReference type="ARBA" id="ARBA00023187"/>
    </source>
</evidence>
<dbReference type="SUPFAM" id="SSF50978">
    <property type="entry name" value="WD40 repeat-like"/>
    <property type="match status" value="1"/>
</dbReference>
<dbReference type="GO" id="GO:0006281">
    <property type="term" value="P:DNA repair"/>
    <property type="evidence" value="ECO:0007669"/>
    <property type="project" value="UniProtKB-KW"/>
</dbReference>
<evidence type="ECO:0000313" key="11">
    <source>
        <dbReference type="EMBL" id="SCU93424.1"/>
    </source>
</evidence>
<dbReference type="Pfam" id="PF08606">
    <property type="entry name" value="Prp19"/>
    <property type="match status" value="1"/>
</dbReference>
<evidence type="ECO:0000256" key="4">
    <source>
        <dbReference type="ARBA" id="ARBA00022664"/>
    </source>
</evidence>
<accession>A0A1G4JRW0</accession>